<comment type="caution">
    <text evidence="1">The sequence shown here is derived from an EMBL/GenBank/DDBJ whole genome shotgun (WGS) entry which is preliminary data.</text>
</comment>
<evidence type="ECO:0000313" key="1">
    <source>
        <dbReference type="EMBL" id="CAH9416261.1"/>
    </source>
</evidence>
<dbReference type="Proteomes" id="UP001154015">
    <property type="component" value="Unassembled WGS sequence"/>
</dbReference>
<sequence>MYGCRDGRIACVRGMSGVYGACRVAVMIREPLEHRRGSG</sequence>
<name>A0ABN8V4C1_STRGL</name>
<gene>
    <name evidence="1" type="ORF">SGL43_03285</name>
</gene>
<keyword evidence="2" id="KW-1185">Reference proteome</keyword>
<evidence type="ECO:0000313" key="2">
    <source>
        <dbReference type="Proteomes" id="UP001154015"/>
    </source>
</evidence>
<organism evidence="1 2">
    <name type="scientific">Streptomyces globisporus</name>
    <dbReference type="NCBI Taxonomy" id="1908"/>
    <lineage>
        <taxon>Bacteria</taxon>
        <taxon>Bacillati</taxon>
        <taxon>Actinomycetota</taxon>
        <taxon>Actinomycetes</taxon>
        <taxon>Kitasatosporales</taxon>
        <taxon>Streptomycetaceae</taxon>
        <taxon>Streptomyces</taxon>
    </lineage>
</organism>
<reference evidence="1" key="1">
    <citation type="submission" date="2022-03" db="EMBL/GenBank/DDBJ databases">
        <authorList>
            <person name="Leyn A S."/>
        </authorList>
    </citation>
    <scope>NUCLEOTIDE SEQUENCE</scope>
    <source>
        <strain evidence="1">Streptomyces globisporus 4-3</strain>
    </source>
</reference>
<accession>A0ABN8V4C1</accession>
<proteinExistence type="predicted"/>
<dbReference type="EMBL" id="CAKXYP010000008">
    <property type="protein sequence ID" value="CAH9416261.1"/>
    <property type="molecule type" value="Genomic_DNA"/>
</dbReference>
<protein>
    <submittedName>
        <fullName evidence="1">Uncharacterized protein</fullName>
    </submittedName>
</protein>